<dbReference type="RefSeq" id="WP_139694967.1">
    <property type="nucleotide sequence ID" value="NZ_CP074074.1"/>
</dbReference>
<evidence type="ECO:0008006" key="3">
    <source>
        <dbReference type="Google" id="ProtNLM"/>
    </source>
</evidence>
<dbReference type="Proteomes" id="UP000308713">
    <property type="component" value="Unassembled WGS sequence"/>
</dbReference>
<dbReference type="AlphaFoldDB" id="A0A5C4SQM3"/>
<sequence>MTKTLPVFSMQLNTIKVALFSLIISLSSCSGLKVLNTYTADHVATIKDQKVLVIARMKKQNVRESVEREMTKQLLSSHLKASESYKVFPKLKTNETLSKEDLEKFKLQLKEQGFDAVCISSVIGVERLSKTNVSGGYEAGADLGSYYGMNTIGFFGYYTSPVPTPTFKGVYEPVELMTETAQIYVLETAVYNLDLPENKQMIASVTSKIENVETAGNIAKKYAKAVVKSLKK</sequence>
<dbReference type="OrthoDB" id="1425158at2"/>
<comment type="caution">
    <text evidence="1">The sequence shown here is derived from an EMBL/GenBank/DDBJ whole genome shotgun (WGS) entry which is preliminary data.</text>
</comment>
<gene>
    <name evidence="1" type="ORF">FGF67_02895</name>
</gene>
<accession>A0A5C4SQM3</accession>
<protein>
    <recommendedName>
        <fullName evidence="3">DUF4136 domain-containing protein</fullName>
    </recommendedName>
</protein>
<name>A0A5C4SQM3_9FLAO</name>
<dbReference type="EMBL" id="VDCS01000002">
    <property type="protein sequence ID" value="TNJ46596.1"/>
    <property type="molecule type" value="Genomic_DNA"/>
</dbReference>
<proteinExistence type="predicted"/>
<reference evidence="1 2" key="1">
    <citation type="submission" date="2019-05" db="EMBL/GenBank/DDBJ databases">
        <title>Tamlana fucoidanivorans sp. nov., isolated from the surface of algae collected from Fujian province in China.</title>
        <authorList>
            <person name="Li J."/>
        </authorList>
    </citation>
    <scope>NUCLEOTIDE SEQUENCE [LARGE SCALE GENOMIC DNA]</scope>
    <source>
        <strain evidence="1 2">CW2-9</strain>
    </source>
</reference>
<organism evidence="1 2">
    <name type="scientific">Allotamlana fucoidanivorans</name>
    <dbReference type="NCBI Taxonomy" id="2583814"/>
    <lineage>
        <taxon>Bacteria</taxon>
        <taxon>Pseudomonadati</taxon>
        <taxon>Bacteroidota</taxon>
        <taxon>Flavobacteriia</taxon>
        <taxon>Flavobacteriales</taxon>
        <taxon>Flavobacteriaceae</taxon>
        <taxon>Allotamlana</taxon>
    </lineage>
</organism>
<keyword evidence="2" id="KW-1185">Reference proteome</keyword>
<evidence type="ECO:0000313" key="2">
    <source>
        <dbReference type="Proteomes" id="UP000308713"/>
    </source>
</evidence>
<evidence type="ECO:0000313" key="1">
    <source>
        <dbReference type="EMBL" id="TNJ46596.1"/>
    </source>
</evidence>
<dbReference type="PROSITE" id="PS51257">
    <property type="entry name" value="PROKAR_LIPOPROTEIN"/>
    <property type="match status" value="1"/>
</dbReference>